<feature type="transmembrane region" description="Helical" evidence="7">
    <location>
        <begin position="283"/>
        <end position="310"/>
    </location>
</feature>
<evidence type="ECO:0000256" key="1">
    <source>
        <dbReference type="ARBA" id="ARBA00004651"/>
    </source>
</evidence>
<feature type="compositionally biased region" description="Basic and acidic residues" evidence="6">
    <location>
        <begin position="20"/>
        <end position="34"/>
    </location>
</feature>
<feature type="transmembrane region" description="Helical" evidence="7">
    <location>
        <begin position="167"/>
        <end position="188"/>
    </location>
</feature>
<keyword evidence="9" id="KW-1185">Reference proteome</keyword>
<dbReference type="Proteomes" id="UP000270021">
    <property type="component" value="Chromosome"/>
</dbReference>
<organism evidence="8 9">
    <name type="scientific">Flaviflexus salsibiostraticola</name>
    <dbReference type="NCBI Taxonomy" id="1282737"/>
    <lineage>
        <taxon>Bacteria</taxon>
        <taxon>Bacillati</taxon>
        <taxon>Actinomycetota</taxon>
        <taxon>Actinomycetes</taxon>
        <taxon>Actinomycetales</taxon>
        <taxon>Actinomycetaceae</taxon>
        <taxon>Flaviflexus</taxon>
    </lineage>
</organism>
<evidence type="ECO:0000256" key="3">
    <source>
        <dbReference type="ARBA" id="ARBA00022692"/>
    </source>
</evidence>
<accession>A0A3S8ZAC2</accession>
<feature type="compositionally biased region" description="Basic and acidic residues" evidence="6">
    <location>
        <begin position="337"/>
        <end position="364"/>
    </location>
</feature>
<dbReference type="Pfam" id="PF03631">
    <property type="entry name" value="Virul_fac_BrkB"/>
    <property type="match status" value="1"/>
</dbReference>
<comment type="subcellular location">
    <subcellularLocation>
        <location evidence="1">Cell membrane</location>
        <topology evidence="1">Multi-pass membrane protein</topology>
    </subcellularLocation>
</comment>
<reference evidence="8 9" key="1">
    <citation type="submission" date="2018-12" db="EMBL/GenBank/DDBJ databases">
        <title>Complete genome sequence of Flaviflexus salsibiostraticola KCTC 33148.</title>
        <authorList>
            <person name="Bae J.-W."/>
        </authorList>
    </citation>
    <scope>NUCLEOTIDE SEQUENCE [LARGE SCALE GENOMIC DNA]</scope>
    <source>
        <strain evidence="8 9">KCTC 33148</strain>
    </source>
</reference>
<feature type="transmembrane region" description="Helical" evidence="7">
    <location>
        <begin position="59"/>
        <end position="82"/>
    </location>
</feature>
<evidence type="ECO:0000256" key="6">
    <source>
        <dbReference type="SAM" id="MobiDB-lite"/>
    </source>
</evidence>
<keyword evidence="4 7" id="KW-1133">Transmembrane helix</keyword>
<feature type="transmembrane region" description="Helical" evidence="7">
    <location>
        <begin position="255"/>
        <end position="277"/>
    </location>
</feature>
<sequence length="395" mass="42742">MANRENIDRTIEAEDAPAPDSDRKPDSPPHLDKSSWRYGLTRAVQEFVSDRGTDLAAMLTYFTVLSLAPSLLVIFSLITLVLSSNASSVTTAVEDFVSANVPDDYQSLVMDLVTSVSGSASGGIIALIVGIATALWAASAYVKAFARSSNIIYEREEGRGFVKKTGTMLLTTLAMFVGAVLILVSIALNETIVDGLLGPVAEPLGLTSVLNFLTSTFLPIWAWIKWPVILALVIVIIAVLYYFTPNVRMPKFKWVTIGSAVAILGIIVAAIALYFYFSSFASYSSYGAIGSVMALLFALWIFNIMILLGLEIDAEVERARQLQSGIEAEDSIQLPPRDTKKVYKQREKQDELIRDGRDLRENAASERSGGESTRSADLGGANPADESRGGSRPAP</sequence>
<feature type="region of interest" description="Disordered" evidence="6">
    <location>
        <begin position="337"/>
        <end position="395"/>
    </location>
</feature>
<evidence type="ECO:0000313" key="9">
    <source>
        <dbReference type="Proteomes" id="UP000270021"/>
    </source>
</evidence>
<feature type="region of interest" description="Disordered" evidence="6">
    <location>
        <begin position="1"/>
        <end position="34"/>
    </location>
</feature>
<evidence type="ECO:0000256" key="2">
    <source>
        <dbReference type="ARBA" id="ARBA00022475"/>
    </source>
</evidence>
<feature type="transmembrane region" description="Helical" evidence="7">
    <location>
        <begin position="124"/>
        <end position="146"/>
    </location>
</feature>
<keyword evidence="5 7" id="KW-0472">Membrane</keyword>
<keyword evidence="3 7" id="KW-0812">Transmembrane</keyword>
<proteinExistence type="predicted"/>
<dbReference type="InterPro" id="IPR017039">
    <property type="entry name" value="Virul_fac_BrkB"/>
</dbReference>
<feature type="transmembrane region" description="Helical" evidence="7">
    <location>
        <begin position="220"/>
        <end position="243"/>
    </location>
</feature>
<dbReference type="OrthoDB" id="9781030at2"/>
<evidence type="ECO:0000256" key="5">
    <source>
        <dbReference type="ARBA" id="ARBA00023136"/>
    </source>
</evidence>
<evidence type="ECO:0000313" key="8">
    <source>
        <dbReference type="EMBL" id="AZN30417.1"/>
    </source>
</evidence>
<evidence type="ECO:0000256" key="7">
    <source>
        <dbReference type="SAM" id="Phobius"/>
    </source>
</evidence>
<dbReference type="EMBL" id="CP034438">
    <property type="protein sequence ID" value="AZN30417.1"/>
    <property type="molecule type" value="Genomic_DNA"/>
</dbReference>
<dbReference type="NCBIfam" id="TIGR00765">
    <property type="entry name" value="yihY_not_rbn"/>
    <property type="match status" value="1"/>
</dbReference>
<dbReference type="KEGG" id="fsl:EJO69_08955"/>
<name>A0A3S8ZAC2_9ACTO</name>
<dbReference type="RefSeq" id="WP_126041133.1">
    <property type="nucleotide sequence ID" value="NZ_CP034438.1"/>
</dbReference>
<evidence type="ECO:0000256" key="4">
    <source>
        <dbReference type="ARBA" id="ARBA00022989"/>
    </source>
</evidence>
<feature type="compositionally biased region" description="Basic and acidic residues" evidence="6">
    <location>
        <begin position="1"/>
        <end position="12"/>
    </location>
</feature>
<keyword evidence="2" id="KW-1003">Cell membrane</keyword>
<dbReference type="PANTHER" id="PTHR30213:SF0">
    <property type="entry name" value="UPF0761 MEMBRANE PROTEIN YIHY"/>
    <property type="match status" value="1"/>
</dbReference>
<dbReference type="AlphaFoldDB" id="A0A3S8ZAC2"/>
<dbReference type="GO" id="GO:0005886">
    <property type="term" value="C:plasma membrane"/>
    <property type="evidence" value="ECO:0007669"/>
    <property type="project" value="UniProtKB-SubCell"/>
</dbReference>
<protein>
    <submittedName>
        <fullName evidence="8">YihY/virulence factor BrkB family protein</fullName>
    </submittedName>
</protein>
<gene>
    <name evidence="8" type="ORF">EJO69_08955</name>
</gene>
<dbReference type="PANTHER" id="PTHR30213">
    <property type="entry name" value="INNER MEMBRANE PROTEIN YHJD"/>
    <property type="match status" value="1"/>
</dbReference>